<gene>
    <name evidence="2" type="ORF">METZ01_LOCUS299252</name>
</gene>
<feature type="compositionally biased region" description="Basic and acidic residues" evidence="1">
    <location>
        <begin position="152"/>
        <end position="161"/>
    </location>
</feature>
<evidence type="ECO:0000256" key="1">
    <source>
        <dbReference type="SAM" id="MobiDB-lite"/>
    </source>
</evidence>
<evidence type="ECO:0000313" key="2">
    <source>
        <dbReference type="EMBL" id="SVC46398.1"/>
    </source>
</evidence>
<feature type="compositionally biased region" description="Basic and acidic residues" evidence="1">
    <location>
        <begin position="172"/>
        <end position="201"/>
    </location>
</feature>
<organism evidence="2">
    <name type="scientific">marine metagenome</name>
    <dbReference type="NCBI Taxonomy" id="408172"/>
    <lineage>
        <taxon>unclassified sequences</taxon>
        <taxon>metagenomes</taxon>
        <taxon>ecological metagenomes</taxon>
    </lineage>
</organism>
<name>A0A382MCY8_9ZZZZ</name>
<reference evidence="2" key="1">
    <citation type="submission" date="2018-05" db="EMBL/GenBank/DDBJ databases">
        <authorList>
            <person name="Lanie J.A."/>
            <person name="Ng W.-L."/>
            <person name="Kazmierczak K.M."/>
            <person name="Andrzejewski T.M."/>
            <person name="Davidsen T.M."/>
            <person name="Wayne K.J."/>
            <person name="Tettelin H."/>
            <person name="Glass J.I."/>
            <person name="Rusch D."/>
            <person name="Podicherti R."/>
            <person name="Tsui H.-C.T."/>
            <person name="Winkler M.E."/>
        </authorList>
    </citation>
    <scope>NUCLEOTIDE SEQUENCE</scope>
</reference>
<dbReference type="EMBL" id="UINC01092643">
    <property type="protein sequence ID" value="SVC46398.1"/>
    <property type="molecule type" value="Genomic_DNA"/>
</dbReference>
<protein>
    <submittedName>
        <fullName evidence="2">Uncharacterized protein</fullName>
    </submittedName>
</protein>
<feature type="region of interest" description="Disordered" evidence="1">
    <location>
        <begin position="135"/>
        <end position="201"/>
    </location>
</feature>
<sequence>MRFYEIINERETSSQAIGHKLSPVDSNILNKAGYKRYDGPWDDDDYTEWVRKVGSKDQSLRYKPDQGEFETRPHIIQARDTAAGRAGDWNAHLQGGGSVWKDKPLHDVNTVYQPRHTVGPDDNYFVSHTYSKSGDGTGGFRPGQKAGLTGYEQRKWGDKDTGGSSASYINRQGKDLGDDAFKVDSKVASDTREWEHKKGRR</sequence>
<proteinExistence type="predicted"/>
<accession>A0A382MCY8</accession>
<dbReference type="AlphaFoldDB" id="A0A382MCY8"/>